<dbReference type="PROSITE" id="PS00830">
    <property type="entry name" value="GREAB_2"/>
    <property type="match status" value="1"/>
</dbReference>
<gene>
    <name evidence="3" type="ORF">DFR29_108187</name>
</gene>
<dbReference type="PANTHER" id="PTHR30437:SF6">
    <property type="entry name" value="TRANSCRIPTION ELONGATION FACTOR GREB"/>
    <property type="match status" value="1"/>
</dbReference>
<evidence type="ECO:0000259" key="2">
    <source>
        <dbReference type="Pfam" id="PF01272"/>
    </source>
</evidence>
<dbReference type="FunFam" id="3.10.50.30:FF:000001">
    <property type="entry name" value="Transcription elongation factor GreA"/>
    <property type="match status" value="1"/>
</dbReference>
<dbReference type="EMBL" id="SNZH01000008">
    <property type="protein sequence ID" value="TDR42600.1"/>
    <property type="molecule type" value="Genomic_DNA"/>
</dbReference>
<dbReference type="AlphaFoldDB" id="A0A4R6YVD2"/>
<dbReference type="Proteomes" id="UP000295293">
    <property type="component" value="Unassembled WGS sequence"/>
</dbReference>
<dbReference type="Gene3D" id="3.10.50.30">
    <property type="entry name" value="Transcription elongation factor, GreA/GreB, C-terminal domain"/>
    <property type="match status" value="1"/>
</dbReference>
<evidence type="ECO:0000313" key="3">
    <source>
        <dbReference type="EMBL" id="TDR42600.1"/>
    </source>
</evidence>
<feature type="domain" description="Transcription elongation factor GreA/GreB C-terminal" evidence="2">
    <location>
        <begin position="88"/>
        <end position="162"/>
    </location>
</feature>
<proteinExistence type="predicted"/>
<evidence type="ECO:0000256" key="1">
    <source>
        <dbReference type="SAM" id="MobiDB-lite"/>
    </source>
</evidence>
<sequence>MLHRMSRAFTKESDQIEPLPEIPLSEHPNRTTPQGLQRQQQRLAQLRMHSSSDASLQDQLAAQNLAREMRWLEARIAAAVVIDPATQPRGRVAFGATVEVIDENDVRASYRIVGEDEADAEHGSVSWFSPLAKAVLGAQVGDEVVWRRPAGDLRLEIAAIRYE</sequence>
<dbReference type="SUPFAM" id="SSF54534">
    <property type="entry name" value="FKBP-like"/>
    <property type="match status" value="1"/>
</dbReference>
<dbReference type="GO" id="GO:0070063">
    <property type="term" value="F:RNA polymerase binding"/>
    <property type="evidence" value="ECO:0007669"/>
    <property type="project" value="InterPro"/>
</dbReference>
<accession>A0A4R6YVD2</accession>
<dbReference type="GO" id="GO:0032784">
    <property type="term" value="P:regulation of DNA-templated transcription elongation"/>
    <property type="evidence" value="ECO:0007669"/>
    <property type="project" value="InterPro"/>
</dbReference>
<name>A0A4R6YVD2_9GAMM</name>
<dbReference type="GO" id="GO:0003677">
    <property type="term" value="F:DNA binding"/>
    <property type="evidence" value="ECO:0007669"/>
    <property type="project" value="InterPro"/>
</dbReference>
<dbReference type="InterPro" id="IPR023459">
    <property type="entry name" value="Tscrpt_elong_fac_GreA/B_fam"/>
</dbReference>
<keyword evidence="4" id="KW-1185">Reference proteome</keyword>
<dbReference type="InterPro" id="IPR001437">
    <property type="entry name" value="Tscrpt_elong_fac_GreA/B_C"/>
</dbReference>
<comment type="caution">
    <text evidence="3">The sequence shown here is derived from an EMBL/GenBank/DDBJ whole genome shotgun (WGS) entry which is preliminary data.</text>
</comment>
<reference evidence="3 4" key="1">
    <citation type="submission" date="2019-03" db="EMBL/GenBank/DDBJ databases">
        <title>Genomic Encyclopedia of Type Strains, Phase IV (KMG-IV): sequencing the most valuable type-strain genomes for metagenomic binning, comparative biology and taxonomic classification.</title>
        <authorList>
            <person name="Goeker M."/>
        </authorList>
    </citation>
    <scope>NUCLEOTIDE SEQUENCE [LARGE SCALE GENOMIC DNA]</scope>
    <source>
        <strain evidence="3 4">DSM 21667</strain>
    </source>
</reference>
<dbReference type="InterPro" id="IPR036953">
    <property type="entry name" value="GreA/GreB_C_sf"/>
</dbReference>
<dbReference type="Pfam" id="PF01272">
    <property type="entry name" value="GreA_GreB"/>
    <property type="match status" value="1"/>
</dbReference>
<dbReference type="PANTHER" id="PTHR30437">
    <property type="entry name" value="TRANSCRIPTION ELONGATION FACTOR GREA"/>
    <property type="match status" value="1"/>
</dbReference>
<dbReference type="GO" id="GO:0006354">
    <property type="term" value="P:DNA-templated transcription elongation"/>
    <property type="evidence" value="ECO:0007669"/>
    <property type="project" value="TreeGrafter"/>
</dbReference>
<dbReference type="InterPro" id="IPR018151">
    <property type="entry name" value="TF_GreA/GreB_CS"/>
</dbReference>
<organism evidence="3 4">
    <name type="scientific">Tahibacter aquaticus</name>
    <dbReference type="NCBI Taxonomy" id="520092"/>
    <lineage>
        <taxon>Bacteria</taxon>
        <taxon>Pseudomonadati</taxon>
        <taxon>Pseudomonadota</taxon>
        <taxon>Gammaproteobacteria</taxon>
        <taxon>Lysobacterales</taxon>
        <taxon>Rhodanobacteraceae</taxon>
        <taxon>Tahibacter</taxon>
    </lineage>
</organism>
<dbReference type="PIRSF" id="PIRSF006092">
    <property type="entry name" value="GreA_GreB"/>
    <property type="match status" value="1"/>
</dbReference>
<evidence type="ECO:0000313" key="4">
    <source>
        <dbReference type="Proteomes" id="UP000295293"/>
    </source>
</evidence>
<feature type="region of interest" description="Disordered" evidence="1">
    <location>
        <begin position="1"/>
        <end position="40"/>
    </location>
</feature>
<protein>
    <submittedName>
        <fullName evidence="3">Transcription elongation GreA/GreB family factor</fullName>
    </submittedName>
</protein>